<dbReference type="SUPFAM" id="SSF55909">
    <property type="entry name" value="Pentein"/>
    <property type="match status" value="1"/>
</dbReference>
<sequence length="197" mass="21492">MDRSVAPWTARPCRGAAVCQQQRREVKAQAVATAPPPQVQKLKTPKSLGYCIPGKYEKHAGCWMGWLDKPYLWRENAKPVQEQYTAVAKAISQFEPLTMLANPELADEARAAFADAPNVTVVEVPINDGWARDWGPSCTAITDAKTGNRKVAGVHWDFQLVWRRAQEGHGHCPPGAELGQGHCGRAHCAAEGRSAGV</sequence>
<keyword evidence="1" id="KW-0378">Hydrolase</keyword>
<gene>
    <name evidence="2" type="ORF">WJX81_008523</name>
</gene>
<organism evidence="2 3">
    <name type="scientific">Elliptochloris bilobata</name>
    <dbReference type="NCBI Taxonomy" id="381761"/>
    <lineage>
        <taxon>Eukaryota</taxon>
        <taxon>Viridiplantae</taxon>
        <taxon>Chlorophyta</taxon>
        <taxon>core chlorophytes</taxon>
        <taxon>Trebouxiophyceae</taxon>
        <taxon>Trebouxiophyceae incertae sedis</taxon>
        <taxon>Elliptochloris clade</taxon>
        <taxon>Elliptochloris</taxon>
    </lineage>
</organism>
<keyword evidence="3" id="KW-1185">Reference proteome</keyword>
<dbReference type="Pfam" id="PF04371">
    <property type="entry name" value="PAD_porph"/>
    <property type="match status" value="1"/>
</dbReference>
<dbReference type="AlphaFoldDB" id="A0AAW1S147"/>
<evidence type="ECO:0000256" key="1">
    <source>
        <dbReference type="ARBA" id="ARBA00022801"/>
    </source>
</evidence>
<reference evidence="2 3" key="1">
    <citation type="journal article" date="2024" name="Nat. Commun.">
        <title>Phylogenomics reveals the evolutionary origins of lichenization in chlorophyte algae.</title>
        <authorList>
            <person name="Puginier C."/>
            <person name="Libourel C."/>
            <person name="Otte J."/>
            <person name="Skaloud P."/>
            <person name="Haon M."/>
            <person name="Grisel S."/>
            <person name="Petersen M."/>
            <person name="Berrin J.G."/>
            <person name="Delaux P.M."/>
            <person name="Dal Grande F."/>
            <person name="Keller J."/>
        </authorList>
    </citation>
    <scope>NUCLEOTIDE SEQUENCE [LARGE SCALE GENOMIC DNA]</scope>
    <source>
        <strain evidence="2 3">SAG 245.80</strain>
    </source>
</reference>
<dbReference type="GO" id="GO:0009446">
    <property type="term" value="P:putrescine biosynthetic process"/>
    <property type="evidence" value="ECO:0007669"/>
    <property type="project" value="InterPro"/>
</dbReference>
<dbReference type="PANTHER" id="PTHR31377:SF0">
    <property type="entry name" value="AGMATINE DEIMINASE-RELATED"/>
    <property type="match status" value="1"/>
</dbReference>
<comment type="caution">
    <text evidence="2">The sequence shown here is derived from an EMBL/GenBank/DDBJ whole genome shotgun (WGS) entry which is preliminary data.</text>
</comment>
<accession>A0AAW1S147</accession>
<evidence type="ECO:0008006" key="4">
    <source>
        <dbReference type="Google" id="ProtNLM"/>
    </source>
</evidence>
<dbReference type="Gene3D" id="3.75.10.10">
    <property type="entry name" value="L-arginine/glycine Amidinotransferase, Chain A"/>
    <property type="match status" value="1"/>
</dbReference>
<evidence type="ECO:0000313" key="3">
    <source>
        <dbReference type="Proteomes" id="UP001445335"/>
    </source>
</evidence>
<dbReference type="GO" id="GO:0047632">
    <property type="term" value="F:agmatine deiminase activity"/>
    <property type="evidence" value="ECO:0007669"/>
    <property type="project" value="TreeGrafter"/>
</dbReference>
<name>A0AAW1S147_9CHLO</name>
<dbReference type="GO" id="GO:0004668">
    <property type="term" value="F:protein-arginine deiminase activity"/>
    <property type="evidence" value="ECO:0007669"/>
    <property type="project" value="InterPro"/>
</dbReference>
<protein>
    <recommendedName>
        <fullName evidence="4">Agmatine deiminase</fullName>
    </recommendedName>
</protein>
<dbReference type="EMBL" id="JALJOU010000016">
    <property type="protein sequence ID" value="KAK9839542.1"/>
    <property type="molecule type" value="Genomic_DNA"/>
</dbReference>
<dbReference type="Proteomes" id="UP001445335">
    <property type="component" value="Unassembled WGS sequence"/>
</dbReference>
<evidence type="ECO:0000313" key="2">
    <source>
        <dbReference type="EMBL" id="KAK9839542.1"/>
    </source>
</evidence>
<proteinExistence type="predicted"/>
<dbReference type="InterPro" id="IPR007466">
    <property type="entry name" value="Peptidyl-Arg-deiminase_porph"/>
</dbReference>
<dbReference type="PANTHER" id="PTHR31377">
    <property type="entry name" value="AGMATINE DEIMINASE-RELATED"/>
    <property type="match status" value="1"/>
</dbReference>